<evidence type="ECO:0000313" key="1">
    <source>
        <dbReference type="EMBL" id="RLC35923.1"/>
    </source>
</evidence>
<name>A0A420ZB29_UNCK3</name>
<evidence type="ECO:0000313" key="2">
    <source>
        <dbReference type="Proteomes" id="UP000281261"/>
    </source>
</evidence>
<dbReference type="AlphaFoldDB" id="A0A420ZB29"/>
<sequence>MQKMEYVTIHTKDGGIGIGKIDAEGRLVYRCGMWIPVPKEDADTRDRILRKDVEKIIRDGGREYEDTLKGLMLPPTYKGR</sequence>
<reference evidence="1 2" key="1">
    <citation type="submission" date="2018-06" db="EMBL/GenBank/DDBJ databases">
        <title>Extensive metabolic versatility and redundancy in microbially diverse, dynamic hydrothermal sediments.</title>
        <authorList>
            <person name="Dombrowski N."/>
            <person name="Teske A."/>
            <person name="Baker B.J."/>
        </authorList>
    </citation>
    <scope>NUCLEOTIDE SEQUENCE [LARGE SCALE GENOMIC DNA]</scope>
    <source>
        <strain evidence="1">B79_G16</strain>
    </source>
</reference>
<organism evidence="1 2">
    <name type="scientific">candidate division Kazan bacterium</name>
    <dbReference type="NCBI Taxonomy" id="2202143"/>
    <lineage>
        <taxon>Bacteria</taxon>
        <taxon>Bacteria division Kazan-3B-28</taxon>
    </lineage>
</organism>
<dbReference type="EMBL" id="QMNG01000103">
    <property type="protein sequence ID" value="RLC35923.1"/>
    <property type="molecule type" value="Genomic_DNA"/>
</dbReference>
<dbReference type="Proteomes" id="UP000281261">
    <property type="component" value="Unassembled WGS sequence"/>
</dbReference>
<accession>A0A420ZB29</accession>
<gene>
    <name evidence="1" type="ORF">DRH29_05525</name>
</gene>
<comment type="caution">
    <text evidence="1">The sequence shown here is derived from an EMBL/GenBank/DDBJ whole genome shotgun (WGS) entry which is preliminary data.</text>
</comment>
<proteinExistence type="predicted"/>
<protein>
    <submittedName>
        <fullName evidence="1">Uncharacterized protein</fullName>
    </submittedName>
</protein>